<evidence type="ECO:0000313" key="2">
    <source>
        <dbReference type="EMBL" id="EGT39366.1"/>
    </source>
</evidence>
<proteinExistence type="predicted"/>
<dbReference type="EMBL" id="GL379968">
    <property type="protein sequence ID" value="EGT39366.1"/>
    <property type="molecule type" value="Genomic_DNA"/>
</dbReference>
<feature type="compositionally biased region" description="Acidic residues" evidence="1">
    <location>
        <begin position="105"/>
        <end position="126"/>
    </location>
</feature>
<gene>
    <name evidence="2" type="ORF">CAEBREN_05993</name>
</gene>
<dbReference type="Proteomes" id="UP000008068">
    <property type="component" value="Unassembled WGS sequence"/>
</dbReference>
<keyword evidence="3" id="KW-1185">Reference proteome</keyword>
<dbReference type="HOGENOM" id="CLU_1628492_0_0_1"/>
<dbReference type="AlphaFoldDB" id="G0NX07"/>
<feature type="region of interest" description="Disordered" evidence="1">
    <location>
        <begin position="86"/>
        <end position="134"/>
    </location>
</feature>
<reference evidence="3" key="1">
    <citation type="submission" date="2011-07" db="EMBL/GenBank/DDBJ databases">
        <authorList>
            <consortium name="Caenorhabditis brenneri Sequencing and Analysis Consortium"/>
            <person name="Wilson R.K."/>
        </authorList>
    </citation>
    <scope>NUCLEOTIDE SEQUENCE [LARGE SCALE GENOMIC DNA]</scope>
    <source>
        <strain evidence="3">PB2801</strain>
    </source>
</reference>
<evidence type="ECO:0000313" key="3">
    <source>
        <dbReference type="Proteomes" id="UP000008068"/>
    </source>
</evidence>
<protein>
    <submittedName>
        <fullName evidence="2">Uncharacterized protein</fullName>
    </submittedName>
</protein>
<dbReference type="InParanoid" id="G0NX07"/>
<name>G0NX07_CAEBE</name>
<evidence type="ECO:0000256" key="1">
    <source>
        <dbReference type="SAM" id="MobiDB-lite"/>
    </source>
</evidence>
<organism evidence="3">
    <name type="scientific">Caenorhabditis brenneri</name>
    <name type="common">Nematode worm</name>
    <dbReference type="NCBI Taxonomy" id="135651"/>
    <lineage>
        <taxon>Eukaryota</taxon>
        <taxon>Metazoa</taxon>
        <taxon>Ecdysozoa</taxon>
        <taxon>Nematoda</taxon>
        <taxon>Chromadorea</taxon>
        <taxon>Rhabditida</taxon>
        <taxon>Rhabditina</taxon>
        <taxon>Rhabditomorpha</taxon>
        <taxon>Rhabditoidea</taxon>
        <taxon>Rhabditidae</taxon>
        <taxon>Peloderinae</taxon>
        <taxon>Caenorhabditis</taxon>
    </lineage>
</organism>
<accession>G0NX07</accession>
<sequence>MMGYHTVPLQVFFKPIHTEVSFRSKMFMMEENAENLYGPIIIKNDWYEFYEQKMSMSECKRLTVVSVDGAVNSVEIVYPAKPMESWIEDEEPETAIGGTSQSNSTEEEEVDADYENEGTDREEEEQKTDKYGNEDGYDTEYIVVRTNFTFNYQFHILTQIISL</sequence>